<dbReference type="InterPro" id="IPR040549">
    <property type="entry name" value="DUF5613"/>
</dbReference>
<evidence type="ECO:0000259" key="1">
    <source>
        <dbReference type="PROSITE" id="PS51186"/>
    </source>
</evidence>
<evidence type="ECO:0000313" key="3">
    <source>
        <dbReference type="Proteomes" id="UP001436297"/>
    </source>
</evidence>
<dbReference type="EC" id="2.3.1.-" evidence="2"/>
<accession>A0ABZ3ED64</accession>
<dbReference type="Proteomes" id="UP001436297">
    <property type="component" value="Chromosome"/>
</dbReference>
<dbReference type="InterPro" id="IPR000182">
    <property type="entry name" value="GNAT_dom"/>
</dbReference>
<keyword evidence="2" id="KW-0808">Transferase</keyword>
<dbReference type="CDD" id="cd04301">
    <property type="entry name" value="NAT_SF"/>
    <property type="match status" value="1"/>
</dbReference>
<reference evidence="2 3" key="1">
    <citation type="journal article" date="2024" name="Pathogens">
        <title>Staphylococcus hsinchuensis sp. nov., Isolated from Soymilk.</title>
        <authorList>
            <person name="Wang Y.T."/>
            <person name="Lin Y.C."/>
            <person name="Hsieh Y.H."/>
            <person name="Lin Y.T."/>
            <person name="Hamada M."/>
            <person name="Chen C.C."/>
            <person name="Liou J.S."/>
            <person name="Lee A.Y."/>
            <person name="Zhang W.L."/>
            <person name="Chen Y.T."/>
            <person name="Huang C.H."/>
        </authorList>
    </citation>
    <scope>NUCLEOTIDE SEQUENCE [LARGE SCALE GENOMIC DNA]</scope>
    <source>
        <strain evidence="2 3">H164</strain>
    </source>
</reference>
<protein>
    <submittedName>
        <fullName evidence="2">GNAT family N-acetyltransferase</fullName>
        <ecNumber evidence="2">2.3.1.-</ecNumber>
    </submittedName>
</protein>
<dbReference type="EMBL" id="CP128355">
    <property type="protein sequence ID" value="XAF70725.1"/>
    <property type="molecule type" value="Genomic_DNA"/>
</dbReference>
<dbReference type="Pfam" id="PF00583">
    <property type="entry name" value="Acetyltransf_1"/>
    <property type="match status" value="1"/>
</dbReference>
<dbReference type="PROSITE" id="PS51186">
    <property type="entry name" value="GNAT"/>
    <property type="match status" value="1"/>
</dbReference>
<dbReference type="Pfam" id="PF18467">
    <property type="entry name" value="DUF5613"/>
    <property type="match status" value="1"/>
</dbReference>
<dbReference type="InterPro" id="IPR016181">
    <property type="entry name" value="Acyl_CoA_acyltransferase"/>
</dbReference>
<keyword evidence="3" id="KW-1185">Reference proteome</keyword>
<evidence type="ECO:0000313" key="2">
    <source>
        <dbReference type="EMBL" id="XAF70725.1"/>
    </source>
</evidence>
<feature type="domain" description="N-acetyltransferase" evidence="1">
    <location>
        <begin position="113"/>
        <end position="249"/>
    </location>
</feature>
<name>A0ABZ3ED64_9STAP</name>
<dbReference type="RefSeq" id="WP_342610426.1">
    <property type="nucleotide sequence ID" value="NZ_CP128355.1"/>
</dbReference>
<keyword evidence="2" id="KW-0012">Acyltransferase</keyword>
<organism evidence="2 3">
    <name type="scientific">Staphylococcus hsinchuensis</name>
    <dbReference type="NCBI Taxonomy" id="3051183"/>
    <lineage>
        <taxon>Bacteria</taxon>
        <taxon>Bacillati</taxon>
        <taxon>Bacillota</taxon>
        <taxon>Bacilli</taxon>
        <taxon>Bacillales</taxon>
        <taxon>Staphylococcaceae</taxon>
        <taxon>Staphylococcus</taxon>
    </lineage>
</organism>
<dbReference type="Gene3D" id="3.40.630.30">
    <property type="match status" value="1"/>
</dbReference>
<dbReference type="GO" id="GO:0016746">
    <property type="term" value="F:acyltransferase activity"/>
    <property type="evidence" value="ECO:0007669"/>
    <property type="project" value="UniProtKB-KW"/>
</dbReference>
<sequence>MISMKDIYQQGQIYSKNESETIYLTPDELDVFDANKWVYHQMPSLTKWKHDLEYQLTLHLSQHSNHLAFTFPENESLNHDWIDTIKGHGFEIGLMELYAIKANHLKLKHNSNVHIEYVTSNNLDDYIDVFRQFSLPFGETFTENNVTRIYTDFDKDAKSRIVAYRDGTPVGILDMISSHQFIEIDGFGVLEPYQRQGIGSAMQSFVAQVDRNKTIILIADGQDSARNMYIKQGYRFVSRCYQIVNEEMV</sequence>
<proteinExistence type="predicted"/>
<dbReference type="SUPFAM" id="SSF55729">
    <property type="entry name" value="Acyl-CoA N-acyltransferases (Nat)"/>
    <property type="match status" value="1"/>
</dbReference>
<gene>
    <name evidence="2" type="ORF">QQM35_00990</name>
</gene>